<dbReference type="EMBL" id="WVHS01000002">
    <property type="protein sequence ID" value="MXV15330.1"/>
    <property type="molecule type" value="Genomic_DNA"/>
</dbReference>
<evidence type="ECO:0000256" key="1">
    <source>
        <dbReference type="ARBA" id="ARBA00004141"/>
    </source>
</evidence>
<dbReference type="AlphaFoldDB" id="A0A7K1XWJ4"/>
<keyword evidence="3 5" id="KW-1133">Transmembrane helix</keyword>
<feature type="transmembrane region" description="Helical" evidence="5">
    <location>
        <begin position="251"/>
        <end position="270"/>
    </location>
</feature>
<dbReference type="PANTHER" id="PTHR43701">
    <property type="entry name" value="MEMBRANE TRANSPORTER PROTEIN MJ0441-RELATED"/>
    <property type="match status" value="1"/>
</dbReference>
<comment type="similarity">
    <text evidence="5">Belongs to the 4-toluene sulfonate uptake permease (TSUP) (TC 2.A.102) family.</text>
</comment>
<dbReference type="Proteomes" id="UP000451233">
    <property type="component" value="Unassembled WGS sequence"/>
</dbReference>
<evidence type="ECO:0000256" key="2">
    <source>
        <dbReference type="ARBA" id="ARBA00022692"/>
    </source>
</evidence>
<feature type="transmembrane region" description="Helical" evidence="5">
    <location>
        <begin position="192"/>
        <end position="215"/>
    </location>
</feature>
<feature type="transmembrane region" description="Helical" evidence="5">
    <location>
        <begin position="7"/>
        <end position="37"/>
    </location>
</feature>
<feature type="transmembrane region" description="Helical" evidence="5">
    <location>
        <begin position="99"/>
        <end position="117"/>
    </location>
</feature>
<sequence length="272" mass="28911">MSVLILVILGLAVGAFGTLIGAGGGFILVPVLLIAYPEKKPELITSISLAVVCLNAASGSVAYAFKKRIDYKSALIFCITTLPGSIIGSYLTGYIPRHVFNLVFGLMLVMISAMLIIKPFRSSVAGNDLASKFIFPTIRKMTDKYGEKYTYRYDIITACILSFFVGIASSLLGIGGGIIHVPAMVNLLNFPVHIATATSHFVLALMGFSGSAVHWLKGDLQEGLHQVIWLGVGVIGGAQVGAALSNKVKEAIIIRSLAVALGIVAIRILWMV</sequence>
<feature type="transmembrane region" description="Helical" evidence="5">
    <location>
        <begin position="227"/>
        <end position="245"/>
    </location>
</feature>
<keyword evidence="2 5" id="KW-0812">Transmembrane</keyword>
<reference evidence="6 7" key="1">
    <citation type="submission" date="2019-11" db="EMBL/GenBank/DDBJ databases">
        <title>Pedobacter sp. HMF7056 Genome sequencing and assembly.</title>
        <authorList>
            <person name="Kang H."/>
            <person name="Kim H."/>
            <person name="Joh K."/>
        </authorList>
    </citation>
    <scope>NUCLEOTIDE SEQUENCE [LARGE SCALE GENOMIC DNA]</scope>
    <source>
        <strain evidence="6 7">HMF7056</strain>
    </source>
</reference>
<evidence type="ECO:0000256" key="3">
    <source>
        <dbReference type="ARBA" id="ARBA00022989"/>
    </source>
</evidence>
<name>A0A7K1XWJ4_9SPHI</name>
<feature type="transmembrane region" description="Helical" evidence="5">
    <location>
        <begin position="43"/>
        <end position="65"/>
    </location>
</feature>
<keyword evidence="7" id="KW-1185">Reference proteome</keyword>
<evidence type="ECO:0000313" key="7">
    <source>
        <dbReference type="Proteomes" id="UP000451233"/>
    </source>
</evidence>
<comment type="subcellular location">
    <subcellularLocation>
        <location evidence="5">Cell membrane</location>
        <topology evidence="5">Multi-pass membrane protein</topology>
    </subcellularLocation>
    <subcellularLocation>
        <location evidence="1">Membrane</location>
        <topology evidence="1">Multi-pass membrane protein</topology>
    </subcellularLocation>
</comment>
<dbReference type="RefSeq" id="WP_160906331.1">
    <property type="nucleotide sequence ID" value="NZ_WVHS01000002.1"/>
</dbReference>
<keyword evidence="5" id="KW-1003">Cell membrane</keyword>
<dbReference type="PANTHER" id="PTHR43701:SF2">
    <property type="entry name" value="MEMBRANE TRANSPORTER PROTEIN YJNA-RELATED"/>
    <property type="match status" value="1"/>
</dbReference>
<keyword evidence="4 5" id="KW-0472">Membrane</keyword>
<organism evidence="6 7">
    <name type="scientific">Hufsiella ginkgonis</name>
    <dbReference type="NCBI Taxonomy" id="2695274"/>
    <lineage>
        <taxon>Bacteria</taxon>
        <taxon>Pseudomonadati</taxon>
        <taxon>Bacteroidota</taxon>
        <taxon>Sphingobacteriia</taxon>
        <taxon>Sphingobacteriales</taxon>
        <taxon>Sphingobacteriaceae</taxon>
        <taxon>Hufsiella</taxon>
    </lineage>
</organism>
<feature type="transmembrane region" description="Helical" evidence="5">
    <location>
        <begin position="155"/>
        <end position="180"/>
    </location>
</feature>
<proteinExistence type="inferred from homology"/>
<dbReference type="InterPro" id="IPR002781">
    <property type="entry name" value="TM_pro_TauE-like"/>
</dbReference>
<evidence type="ECO:0000256" key="4">
    <source>
        <dbReference type="ARBA" id="ARBA00023136"/>
    </source>
</evidence>
<dbReference type="InterPro" id="IPR051598">
    <property type="entry name" value="TSUP/Inactive_protease-like"/>
</dbReference>
<dbReference type="GO" id="GO:0005886">
    <property type="term" value="C:plasma membrane"/>
    <property type="evidence" value="ECO:0007669"/>
    <property type="project" value="UniProtKB-SubCell"/>
</dbReference>
<gene>
    <name evidence="6" type="ORF">GS398_08450</name>
</gene>
<comment type="caution">
    <text evidence="6">The sequence shown here is derived from an EMBL/GenBank/DDBJ whole genome shotgun (WGS) entry which is preliminary data.</text>
</comment>
<accession>A0A7K1XWJ4</accession>
<feature type="transmembrane region" description="Helical" evidence="5">
    <location>
        <begin position="74"/>
        <end position="93"/>
    </location>
</feature>
<evidence type="ECO:0000256" key="5">
    <source>
        <dbReference type="RuleBase" id="RU363041"/>
    </source>
</evidence>
<evidence type="ECO:0000313" key="6">
    <source>
        <dbReference type="EMBL" id="MXV15330.1"/>
    </source>
</evidence>
<dbReference type="Pfam" id="PF01925">
    <property type="entry name" value="TauE"/>
    <property type="match status" value="1"/>
</dbReference>
<protein>
    <recommendedName>
        <fullName evidence="5">Probable membrane transporter protein</fullName>
    </recommendedName>
</protein>